<accession>G9NHC5</accession>
<dbReference type="AlphaFoldDB" id="G9NHC5"/>
<sequence length="124" mass="14062">MIYFEPVTTCFLFPRLFQALDLVLHTGAAAKRCSQEMQPRDAEAERRCFGLWEYEKDGAFCVAFFLLLFGILYALSNSGALGQCMRCEKATGLADKKMMDVGCCKSYHIKTQRVDRSEPKDAIK</sequence>
<evidence type="ECO:0000313" key="3">
    <source>
        <dbReference type="Proteomes" id="UP000005426"/>
    </source>
</evidence>
<comment type="caution">
    <text evidence="2">The sequence shown here is derived from an EMBL/GenBank/DDBJ whole genome shotgun (WGS) entry which is preliminary data.</text>
</comment>
<organism evidence="2 3">
    <name type="scientific">Hypocrea atroviridis (strain ATCC 20476 / IMI 206040)</name>
    <name type="common">Trichoderma atroviride</name>
    <dbReference type="NCBI Taxonomy" id="452589"/>
    <lineage>
        <taxon>Eukaryota</taxon>
        <taxon>Fungi</taxon>
        <taxon>Dikarya</taxon>
        <taxon>Ascomycota</taxon>
        <taxon>Pezizomycotina</taxon>
        <taxon>Sordariomycetes</taxon>
        <taxon>Hypocreomycetidae</taxon>
        <taxon>Hypocreales</taxon>
        <taxon>Hypocreaceae</taxon>
        <taxon>Trichoderma</taxon>
    </lineage>
</organism>
<name>G9NHC5_HYPAI</name>
<keyword evidence="1" id="KW-0812">Transmembrane</keyword>
<evidence type="ECO:0000313" key="2">
    <source>
        <dbReference type="EMBL" id="EHK50019.1"/>
    </source>
</evidence>
<keyword evidence="3" id="KW-1185">Reference proteome</keyword>
<evidence type="ECO:0000256" key="1">
    <source>
        <dbReference type="SAM" id="Phobius"/>
    </source>
</evidence>
<protein>
    <submittedName>
        <fullName evidence="2">Uncharacterized protein</fullName>
    </submittedName>
</protein>
<keyword evidence="1" id="KW-0472">Membrane</keyword>
<dbReference type="Proteomes" id="UP000005426">
    <property type="component" value="Unassembled WGS sequence"/>
</dbReference>
<keyword evidence="1" id="KW-1133">Transmembrane helix</keyword>
<proteinExistence type="predicted"/>
<reference evidence="2 3" key="1">
    <citation type="journal article" date="2011" name="Genome Biol.">
        <title>Comparative genome sequence analysis underscores mycoparasitism as the ancestral life style of Trichoderma.</title>
        <authorList>
            <person name="Kubicek C.P."/>
            <person name="Herrera-Estrella A."/>
            <person name="Seidl-Seiboth V."/>
            <person name="Martinez D.A."/>
            <person name="Druzhinina I.S."/>
            <person name="Thon M."/>
            <person name="Zeilinger S."/>
            <person name="Casas-Flores S."/>
            <person name="Horwitz B.A."/>
            <person name="Mukherjee P.K."/>
            <person name="Mukherjee M."/>
            <person name="Kredics L."/>
            <person name="Alcaraz L.D."/>
            <person name="Aerts A."/>
            <person name="Antal Z."/>
            <person name="Atanasova L."/>
            <person name="Cervantes-Badillo M.G."/>
            <person name="Challacombe J."/>
            <person name="Chertkov O."/>
            <person name="McCluskey K."/>
            <person name="Coulpier F."/>
            <person name="Deshpande N."/>
            <person name="von Doehren H."/>
            <person name="Ebbole D.J."/>
            <person name="Esquivel-Naranjo E.U."/>
            <person name="Fekete E."/>
            <person name="Flipphi M."/>
            <person name="Glaser F."/>
            <person name="Gomez-Rodriguez E.Y."/>
            <person name="Gruber S."/>
            <person name="Han C."/>
            <person name="Henrissat B."/>
            <person name="Hermosa R."/>
            <person name="Hernandez-Onate M."/>
            <person name="Karaffa L."/>
            <person name="Kosti I."/>
            <person name="Le Crom S."/>
            <person name="Lindquist E."/>
            <person name="Lucas S."/>
            <person name="Luebeck M."/>
            <person name="Luebeck P.S."/>
            <person name="Margeot A."/>
            <person name="Metz B."/>
            <person name="Misra M."/>
            <person name="Nevalainen H."/>
            <person name="Omann M."/>
            <person name="Packer N."/>
            <person name="Perrone G."/>
            <person name="Uresti-Rivera E.E."/>
            <person name="Salamov A."/>
            <person name="Schmoll M."/>
            <person name="Seiboth B."/>
            <person name="Shapiro H."/>
            <person name="Sukno S."/>
            <person name="Tamayo-Ramos J.A."/>
            <person name="Tisch D."/>
            <person name="Wiest A."/>
            <person name="Wilkinson H.H."/>
            <person name="Zhang M."/>
            <person name="Coutinho P.M."/>
            <person name="Kenerley C.M."/>
            <person name="Monte E."/>
            <person name="Baker S.E."/>
            <person name="Grigoriev I.V."/>
        </authorList>
    </citation>
    <scope>NUCLEOTIDE SEQUENCE [LARGE SCALE GENOMIC DNA]</scope>
    <source>
        <strain evidence="3">ATCC 20476 / IMI 206040</strain>
    </source>
</reference>
<gene>
    <name evidence="2" type="ORF">TRIATDRAFT_297372</name>
</gene>
<dbReference type="EMBL" id="ABDG02000015">
    <property type="protein sequence ID" value="EHK50019.1"/>
    <property type="molecule type" value="Genomic_DNA"/>
</dbReference>
<feature type="transmembrane region" description="Helical" evidence="1">
    <location>
        <begin position="57"/>
        <end position="76"/>
    </location>
</feature>
<dbReference type="HOGENOM" id="CLU_2004237_0_0_1"/>